<proteinExistence type="predicted"/>
<sequence length="139" mass="16167">MASRRQQRYAEPHQRFSEPRYAEPHQRFSEPRYSRSPSRRYSPPPPPPEVVGRSFIQIGHPNAREAAQYYVTYLGAERIVERVHVHEESFNQGVYKNSFVSVVLRIGGQTMEVTDAHQGPQGFIGRRRITHQIGREPQQ</sequence>
<evidence type="ECO:0008006" key="4">
    <source>
        <dbReference type="Google" id="ProtNLM"/>
    </source>
</evidence>
<organism evidence="2 3">
    <name type="scientific">Vicia faba</name>
    <name type="common">Broad bean</name>
    <name type="synonym">Faba vulgaris</name>
    <dbReference type="NCBI Taxonomy" id="3906"/>
    <lineage>
        <taxon>Eukaryota</taxon>
        <taxon>Viridiplantae</taxon>
        <taxon>Streptophyta</taxon>
        <taxon>Embryophyta</taxon>
        <taxon>Tracheophyta</taxon>
        <taxon>Spermatophyta</taxon>
        <taxon>Magnoliopsida</taxon>
        <taxon>eudicotyledons</taxon>
        <taxon>Gunneridae</taxon>
        <taxon>Pentapetalae</taxon>
        <taxon>rosids</taxon>
        <taxon>fabids</taxon>
        <taxon>Fabales</taxon>
        <taxon>Fabaceae</taxon>
        <taxon>Papilionoideae</taxon>
        <taxon>50 kb inversion clade</taxon>
        <taxon>NPAAA clade</taxon>
        <taxon>Hologalegina</taxon>
        <taxon>IRL clade</taxon>
        <taxon>Fabeae</taxon>
        <taxon>Vicia</taxon>
    </lineage>
</organism>
<feature type="region of interest" description="Disordered" evidence="1">
    <location>
        <begin position="1"/>
        <end position="53"/>
    </location>
</feature>
<dbReference type="InterPro" id="IPR029068">
    <property type="entry name" value="Glyas_Bleomycin-R_OHBP_Dase"/>
</dbReference>
<protein>
    <recommendedName>
        <fullName evidence="4">VOC domain-containing protein</fullName>
    </recommendedName>
</protein>
<feature type="compositionally biased region" description="Basic and acidic residues" evidence="1">
    <location>
        <begin position="8"/>
        <end position="33"/>
    </location>
</feature>
<reference evidence="2 3" key="1">
    <citation type="submission" date="2023-01" db="EMBL/GenBank/DDBJ databases">
        <authorList>
            <person name="Kreplak J."/>
        </authorList>
    </citation>
    <scope>NUCLEOTIDE SEQUENCE [LARGE SCALE GENOMIC DNA]</scope>
</reference>
<evidence type="ECO:0000313" key="2">
    <source>
        <dbReference type="EMBL" id="CAI8585726.1"/>
    </source>
</evidence>
<evidence type="ECO:0000313" key="3">
    <source>
        <dbReference type="Proteomes" id="UP001157006"/>
    </source>
</evidence>
<dbReference type="Proteomes" id="UP001157006">
    <property type="component" value="Chromosome 1L"/>
</dbReference>
<dbReference type="EMBL" id="OX451736">
    <property type="protein sequence ID" value="CAI8585726.1"/>
    <property type="molecule type" value="Genomic_DNA"/>
</dbReference>
<accession>A0AAV0YI73</accession>
<keyword evidence="3" id="KW-1185">Reference proteome</keyword>
<gene>
    <name evidence="2" type="ORF">VFH_I221040</name>
</gene>
<evidence type="ECO:0000256" key="1">
    <source>
        <dbReference type="SAM" id="MobiDB-lite"/>
    </source>
</evidence>
<name>A0AAV0YI73_VICFA</name>
<dbReference type="AlphaFoldDB" id="A0AAV0YI73"/>
<dbReference type="SUPFAM" id="SSF54593">
    <property type="entry name" value="Glyoxalase/Bleomycin resistance protein/Dihydroxybiphenyl dioxygenase"/>
    <property type="match status" value="1"/>
</dbReference>